<keyword evidence="6 8" id="KW-0539">Nucleus</keyword>
<keyword evidence="5 8" id="KW-0804">Transcription</keyword>
<dbReference type="KEGG" id="mcha:111012363"/>
<protein>
    <recommendedName>
        <fullName evidence="8">Auxin response factor</fullName>
    </recommendedName>
</protein>
<evidence type="ECO:0000256" key="3">
    <source>
        <dbReference type="ARBA" id="ARBA00023015"/>
    </source>
</evidence>
<dbReference type="InterPro" id="IPR003340">
    <property type="entry name" value="B3_DNA-bd"/>
</dbReference>
<dbReference type="GO" id="GO:0009734">
    <property type="term" value="P:auxin-activated signaling pathway"/>
    <property type="evidence" value="ECO:0007669"/>
    <property type="project" value="UniProtKB-KW"/>
</dbReference>
<dbReference type="CDD" id="cd10017">
    <property type="entry name" value="B3_DNA"/>
    <property type="match status" value="1"/>
</dbReference>
<keyword evidence="11" id="KW-1185">Reference proteome</keyword>
<comment type="subunit">
    <text evidence="8">Homodimers and heterodimers.</text>
</comment>
<dbReference type="Pfam" id="PF06507">
    <property type="entry name" value="ARF_AD"/>
    <property type="match status" value="1"/>
</dbReference>
<evidence type="ECO:0000256" key="8">
    <source>
        <dbReference type="RuleBase" id="RU004561"/>
    </source>
</evidence>
<comment type="subcellular location">
    <subcellularLocation>
        <location evidence="1 8">Nucleus</location>
    </subcellularLocation>
</comment>
<proteinExistence type="inferred from homology"/>
<evidence type="ECO:0000256" key="4">
    <source>
        <dbReference type="ARBA" id="ARBA00023125"/>
    </source>
</evidence>
<dbReference type="PANTHER" id="PTHR31384:SF5">
    <property type="entry name" value="AUXIN RESPONSE FACTOR 3"/>
    <property type="match status" value="1"/>
</dbReference>
<feature type="compositionally biased region" description="Polar residues" evidence="9">
    <location>
        <begin position="599"/>
        <end position="615"/>
    </location>
</feature>
<name>A0A6J1CLG7_MOMCH</name>
<dbReference type="GO" id="GO:0003677">
    <property type="term" value="F:DNA binding"/>
    <property type="evidence" value="ECO:0007669"/>
    <property type="project" value="UniProtKB-KW"/>
</dbReference>
<evidence type="ECO:0000256" key="7">
    <source>
        <dbReference type="ARBA" id="ARBA00023294"/>
    </source>
</evidence>
<dbReference type="Gene3D" id="2.30.30.1040">
    <property type="match status" value="1"/>
</dbReference>
<evidence type="ECO:0000256" key="1">
    <source>
        <dbReference type="ARBA" id="ARBA00004123"/>
    </source>
</evidence>
<dbReference type="PROSITE" id="PS50863">
    <property type="entry name" value="B3"/>
    <property type="match status" value="1"/>
</dbReference>
<sequence>MGALIDLNTTEEDEAPSSAASSASSSSASAFTSSPSPSVASSICLELWHACAGPLTSLPKKGSLVLYLPQGHLEMLEFPPTACDLPPHILCRVIDVQLHQAEAGSDEVYAQVSLFPENEQIENRMQEEMNNDSEEEDVEGGEKTTTPHMFCKTLTASDTSTHGGFSVPRRAAEDCFPPLDYNQQRPSQELVATDLLGQKWKFRHIYRGQPRRHLLTTGWSAFVNKKRLVSGDAVLFLRGNDGELRLGIRRAAQLKSGSAFPNICSQHVSSSSIMEVVNAISTKSSFSVYYNPRASSSQFVLPLHKFLKSINHPFSVGMRFRLSFETEDAADRRYTGLISGVGDVDPIRWPGSRWRSLVVRWDDVESNRHGRVSPWEIEPSGSASTPSNLVPPGLKRTRIGLSSTKLEFPVPNGIGTSDFGESLRFQKVLQGQEILGYNTPPIDGDNITRHPPEKRRLFPGLHGSGIAMMRNGPRNPFINSETSSRGIVFDESFQFHKVLQGQEIFPSPFYGRAMATNEVKASGGCGAIEGIRLSRSKDGWPPMAMQCENFLGRSSIPSVQVSSPSSVFMFQQSMVPVQSFNTHNRGDFAEQRITNKSTSLSGTAFTTDHSSNTEVPQGMHPTSLGEQNQLGLSHLSTTASVFSGCKDLSSTCKAGCRLFGFSLTEEKNAGNADKASPATSAVNAGTTTVLSNIGVQCPRKSPLMSKVVGSNCTKVSNLPARAVEAIYFT</sequence>
<dbReference type="RefSeq" id="XP_022142186.1">
    <property type="nucleotide sequence ID" value="XM_022286494.1"/>
</dbReference>
<feature type="region of interest" description="Disordered" evidence="9">
    <location>
        <begin position="1"/>
        <end position="31"/>
    </location>
</feature>
<keyword evidence="4 8" id="KW-0238">DNA-binding</keyword>
<dbReference type="SUPFAM" id="SSF101936">
    <property type="entry name" value="DNA-binding pseudobarrel domain"/>
    <property type="match status" value="1"/>
</dbReference>
<dbReference type="Pfam" id="PF02362">
    <property type="entry name" value="B3"/>
    <property type="match status" value="1"/>
</dbReference>
<comment type="function">
    <text evidence="8">Auxin response factors (ARFs) are transcriptional factors that bind specifically to the DNA sequence 5'-TGTCTC-3' found in the auxin-responsive promoter elements (AuxREs).</text>
</comment>
<dbReference type="GO" id="GO:0006355">
    <property type="term" value="P:regulation of DNA-templated transcription"/>
    <property type="evidence" value="ECO:0007669"/>
    <property type="project" value="InterPro"/>
</dbReference>
<organism evidence="11 12">
    <name type="scientific">Momordica charantia</name>
    <name type="common">Bitter gourd</name>
    <name type="synonym">Balsam pear</name>
    <dbReference type="NCBI Taxonomy" id="3673"/>
    <lineage>
        <taxon>Eukaryota</taxon>
        <taxon>Viridiplantae</taxon>
        <taxon>Streptophyta</taxon>
        <taxon>Embryophyta</taxon>
        <taxon>Tracheophyta</taxon>
        <taxon>Spermatophyta</taxon>
        <taxon>Magnoliopsida</taxon>
        <taxon>eudicotyledons</taxon>
        <taxon>Gunneridae</taxon>
        <taxon>Pentapetalae</taxon>
        <taxon>rosids</taxon>
        <taxon>fabids</taxon>
        <taxon>Cucurbitales</taxon>
        <taxon>Cucurbitaceae</taxon>
        <taxon>Momordiceae</taxon>
        <taxon>Momordica</taxon>
    </lineage>
</organism>
<dbReference type="AlphaFoldDB" id="A0A6J1CLG7"/>
<feature type="domain" description="TF-B3" evidence="10">
    <location>
        <begin position="150"/>
        <end position="252"/>
    </location>
</feature>
<dbReference type="SMART" id="SM01019">
    <property type="entry name" value="B3"/>
    <property type="match status" value="1"/>
</dbReference>
<evidence type="ECO:0000256" key="9">
    <source>
        <dbReference type="SAM" id="MobiDB-lite"/>
    </source>
</evidence>
<gene>
    <name evidence="12" type="primary">LOC111012363</name>
</gene>
<reference evidence="12" key="1">
    <citation type="submission" date="2025-08" db="UniProtKB">
        <authorList>
            <consortium name="RefSeq"/>
        </authorList>
    </citation>
    <scope>IDENTIFICATION</scope>
    <source>
        <strain evidence="12">OHB3-1</strain>
    </source>
</reference>
<dbReference type="Proteomes" id="UP000504603">
    <property type="component" value="Unplaced"/>
</dbReference>
<comment type="similarity">
    <text evidence="2 8">Belongs to the ARF family.</text>
</comment>
<dbReference type="InterPro" id="IPR015300">
    <property type="entry name" value="DNA-bd_pseudobarrel_sf"/>
</dbReference>
<dbReference type="InterPro" id="IPR010525">
    <property type="entry name" value="ARF_dom"/>
</dbReference>
<dbReference type="FunFam" id="2.40.330.10:FF:000001">
    <property type="entry name" value="Auxin response factor"/>
    <property type="match status" value="1"/>
</dbReference>
<evidence type="ECO:0000313" key="11">
    <source>
        <dbReference type="Proteomes" id="UP000504603"/>
    </source>
</evidence>
<dbReference type="PANTHER" id="PTHR31384">
    <property type="entry name" value="AUXIN RESPONSE FACTOR 4-RELATED"/>
    <property type="match status" value="1"/>
</dbReference>
<dbReference type="InterPro" id="IPR044835">
    <property type="entry name" value="ARF_plant"/>
</dbReference>
<evidence type="ECO:0000259" key="10">
    <source>
        <dbReference type="PROSITE" id="PS50863"/>
    </source>
</evidence>
<keyword evidence="3 8" id="KW-0805">Transcription regulation</keyword>
<evidence type="ECO:0000313" key="12">
    <source>
        <dbReference type="RefSeq" id="XP_022142186.1"/>
    </source>
</evidence>
<keyword evidence="7 8" id="KW-0927">Auxin signaling pathway</keyword>
<dbReference type="GO" id="GO:0005634">
    <property type="term" value="C:nucleus"/>
    <property type="evidence" value="ECO:0007669"/>
    <property type="project" value="UniProtKB-SubCell"/>
</dbReference>
<evidence type="ECO:0000256" key="5">
    <source>
        <dbReference type="ARBA" id="ARBA00023163"/>
    </source>
</evidence>
<dbReference type="FunFam" id="2.30.30.1040:FF:000001">
    <property type="entry name" value="Auxin response factor"/>
    <property type="match status" value="1"/>
</dbReference>
<accession>A0A6J1CLG7</accession>
<feature type="compositionally biased region" description="Low complexity" evidence="9">
    <location>
        <begin position="16"/>
        <end position="31"/>
    </location>
</feature>
<dbReference type="Gene3D" id="2.40.330.10">
    <property type="entry name" value="DNA-binding pseudobarrel domain"/>
    <property type="match status" value="1"/>
</dbReference>
<evidence type="ECO:0000256" key="6">
    <source>
        <dbReference type="ARBA" id="ARBA00023242"/>
    </source>
</evidence>
<feature type="region of interest" description="Disordered" evidence="9">
    <location>
        <begin position="599"/>
        <end position="627"/>
    </location>
</feature>
<evidence type="ECO:0000256" key="2">
    <source>
        <dbReference type="ARBA" id="ARBA00007853"/>
    </source>
</evidence>
<dbReference type="OrthoDB" id="624437at2759"/>
<dbReference type="GeneID" id="111012363"/>